<dbReference type="PANTHER" id="PTHR42928:SF5">
    <property type="entry name" value="BLR1237 PROTEIN"/>
    <property type="match status" value="1"/>
</dbReference>
<dbReference type="EMBL" id="CP037901">
    <property type="protein sequence ID" value="QBP12226.1"/>
    <property type="molecule type" value="Genomic_DNA"/>
</dbReference>
<organism evidence="2 3">
    <name type="scientific">Cupriavidus metallidurans</name>
    <dbReference type="NCBI Taxonomy" id="119219"/>
    <lineage>
        <taxon>Bacteria</taxon>
        <taxon>Pseudomonadati</taxon>
        <taxon>Pseudomonadota</taxon>
        <taxon>Betaproteobacteria</taxon>
        <taxon>Burkholderiales</taxon>
        <taxon>Burkholderiaceae</taxon>
        <taxon>Cupriavidus</taxon>
    </lineage>
</organism>
<evidence type="ECO:0000313" key="3">
    <source>
        <dbReference type="Proteomes" id="UP000253772"/>
    </source>
</evidence>
<dbReference type="Gene3D" id="3.40.190.10">
    <property type="entry name" value="Periplasmic binding protein-like II"/>
    <property type="match status" value="1"/>
</dbReference>
<dbReference type="PANTHER" id="PTHR42928">
    <property type="entry name" value="TRICARBOXYLATE-BINDING PROTEIN"/>
    <property type="match status" value="1"/>
</dbReference>
<protein>
    <submittedName>
        <fullName evidence="2">Tripartite tricarboxylate transporter substrate binding protein</fullName>
    </submittedName>
</protein>
<proteinExistence type="inferred from homology"/>
<reference evidence="2 3" key="1">
    <citation type="submission" date="2019-03" db="EMBL/GenBank/DDBJ databases">
        <title>Comparative insights into the high quality Complete genome sequence of highly metal resistant Cupriavidus metallidurans strain BS1 isolated from a gold-copper mine.</title>
        <authorList>
            <person name="Mazhar H.S."/>
            <person name="Rensing C."/>
        </authorList>
    </citation>
    <scope>NUCLEOTIDE SEQUENCE [LARGE SCALE GENOMIC DNA]</scope>
    <source>
        <strain evidence="2 3">BS1</strain>
    </source>
</reference>
<dbReference type="Gene3D" id="3.40.190.150">
    <property type="entry name" value="Bordetella uptake gene, domain 1"/>
    <property type="match status" value="1"/>
</dbReference>
<evidence type="ECO:0000256" key="1">
    <source>
        <dbReference type="ARBA" id="ARBA00006987"/>
    </source>
</evidence>
<dbReference type="InterPro" id="IPR005064">
    <property type="entry name" value="BUG"/>
</dbReference>
<dbReference type="Pfam" id="PF03401">
    <property type="entry name" value="TctC"/>
    <property type="match status" value="1"/>
</dbReference>
<name>A0A2L0X3P7_9BURK</name>
<dbReference type="SUPFAM" id="SSF53850">
    <property type="entry name" value="Periplasmic binding protein-like II"/>
    <property type="match status" value="1"/>
</dbReference>
<dbReference type="OrthoDB" id="8958206at2"/>
<accession>A0A2L0X3P7</accession>
<gene>
    <name evidence="2" type="ORF">DDF84_020890</name>
</gene>
<evidence type="ECO:0000313" key="2">
    <source>
        <dbReference type="EMBL" id="QBP12226.1"/>
    </source>
</evidence>
<dbReference type="PIRSF" id="PIRSF017082">
    <property type="entry name" value="YflP"/>
    <property type="match status" value="1"/>
</dbReference>
<comment type="similarity">
    <text evidence="1">Belongs to the UPF0065 (bug) family.</text>
</comment>
<dbReference type="InterPro" id="IPR042100">
    <property type="entry name" value="Bug_dom1"/>
</dbReference>
<dbReference type="CDD" id="cd13578">
    <property type="entry name" value="PBP2_Bug27"/>
    <property type="match status" value="1"/>
</dbReference>
<dbReference type="Proteomes" id="UP000253772">
    <property type="component" value="Chromosome c2"/>
</dbReference>
<sequence length="341" mass="36392">MHAHRTTARFSAAAILLSSRWTGRFAMLGTAWLLGGGVAQAQTYPTQTIRLIVPYAPGGTTDIIARQLAHRMSEKLGQQVIVENKSGANTAIGADLVARSKPDGYTLLLTNDATFVLNPVVLPGLTYNVSRDFIPVATIGYVPLVMAVPASLPVNSMKALTAYAKDRPHALSYGSFGNGSQPHLMGELFNKLAGTDLTHVPYKGSAPAVSDVIGGQILFTFPALPTIQGFLDAGKLKVLAVSGEKRTQALPDVPTFTEAGFGEMNISAVYGVLGPAKLPKPVVAKLNATILEILNDRDFVETKFAAQGMVPMRLTSEQFARYIEDQTRKTTRIAALAGLKN</sequence>
<dbReference type="AlphaFoldDB" id="A0A2L0X3P7"/>
<dbReference type="RefSeq" id="WP_024569807.1">
    <property type="nucleotide sequence ID" value="NZ_CP026544.1"/>
</dbReference>